<dbReference type="PANTHER" id="PTHR14239">
    <property type="entry name" value="DUDULIN-RELATED"/>
    <property type="match status" value="1"/>
</dbReference>
<dbReference type="InterPro" id="IPR028939">
    <property type="entry name" value="P5C_Rdtase_cat_N"/>
</dbReference>
<proteinExistence type="predicted"/>
<dbReference type="PANTHER" id="PTHR14239:SF10">
    <property type="entry name" value="REDUCTASE"/>
    <property type="match status" value="1"/>
</dbReference>
<evidence type="ECO:0000313" key="3">
    <source>
        <dbReference type="EMBL" id="TMQ69407.1"/>
    </source>
</evidence>
<sequence>MAKKIGVIGTVQVGQTLADGFLKHGYTVMRGSRDPGKLAEWKGGAGASASTGTFAETAAFGELVVLAVKGTAAESAIDLSGAQNLRGKTVIDTTNPRFVKAFSCVGSAFMVDPALPGGPPTMFICGNHAGAKDEVKSILKEFGWDISDMGASEGARAIEPLCILWCIPGMTGQGWSHALKLLRA</sequence>
<reference evidence="3 4" key="1">
    <citation type="journal article" date="2019" name="Nat. Microbiol.">
        <title>Mediterranean grassland soil C-N compound turnover is dependent on rainfall and depth, and is mediated by genomically divergent microorganisms.</title>
        <authorList>
            <person name="Diamond S."/>
            <person name="Andeer P.F."/>
            <person name="Li Z."/>
            <person name="Crits-Christoph A."/>
            <person name="Burstein D."/>
            <person name="Anantharaman K."/>
            <person name="Lane K.R."/>
            <person name="Thomas B.C."/>
            <person name="Pan C."/>
            <person name="Northen T.R."/>
            <person name="Banfield J.F."/>
        </authorList>
    </citation>
    <scope>NUCLEOTIDE SEQUENCE [LARGE SCALE GENOMIC DNA]</scope>
    <source>
        <strain evidence="3">WS_10</strain>
    </source>
</reference>
<evidence type="ECO:0000259" key="2">
    <source>
        <dbReference type="Pfam" id="PF03807"/>
    </source>
</evidence>
<feature type="domain" description="Pyrroline-5-carboxylate reductase catalytic N-terminal" evidence="2">
    <location>
        <begin position="4"/>
        <end position="96"/>
    </location>
</feature>
<protein>
    <submittedName>
        <fullName evidence="3">DNA-binding protein</fullName>
    </submittedName>
</protein>
<gene>
    <name evidence="3" type="ORF">E6K80_11830</name>
</gene>
<dbReference type="Pfam" id="PF03807">
    <property type="entry name" value="F420_oxidored"/>
    <property type="match status" value="1"/>
</dbReference>
<organism evidence="3 4">
    <name type="scientific">Eiseniibacteriota bacterium</name>
    <dbReference type="NCBI Taxonomy" id="2212470"/>
    <lineage>
        <taxon>Bacteria</taxon>
        <taxon>Candidatus Eiseniibacteriota</taxon>
    </lineage>
</organism>
<dbReference type="EMBL" id="VBPA01000304">
    <property type="protein sequence ID" value="TMQ69407.1"/>
    <property type="molecule type" value="Genomic_DNA"/>
</dbReference>
<dbReference type="GO" id="GO:0003677">
    <property type="term" value="F:DNA binding"/>
    <property type="evidence" value="ECO:0007669"/>
    <property type="project" value="UniProtKB-KW"/>
</dbReference>
<comment type="caution">
    <text evidence="3">The sequence shown here is derived from an EMBL/GenBank/DDBJ whole genome shotgun (WGS) entry which is preliminary data.</text>
</comment>
<accession>A0A538U0I7</accession>
<name>A0A538U0I7_UNCEI</name>
<dbReference type="GO" id="GO:0016491">
    <property type="term" value="F:oxidoreductase activity"/>
    <property type="evidence" value="ECO:0007669"/>
    <property type="project" value="UniProtKB-KW"/>
</dbReference>
<dbReference type="Gene3D" id="3.40.50.720">
    <property type="entry name" value="NAD(P)-binding Rossmann-like Domain"/>
    <property type="match status" value="2"/>
</dbReference>
<keyword evidence="1" id="KW-0560">Oxidoreductase</keyword>
<evidence type="ECO:0000256" key="1">
    <source>
        <dbReference type="ARBA" id="ARBA00023002"/>
    </source>
</evidence>
<dbReference type="SUPFAM" id="SSF51735">
    <property type="entry name" value="NAD(P)-binding Rossmann-fold domains"/>
    <property type="match status" value="1"/>
</dbReference>
<dbReference type="InterPro" id="IPR051267">
    <property type="entry name" value="STEAP_metalloreductase"/>
</dbReference>
<evidence type="ECO:0000313" key="4">
    <source>
        <dbReference type="Proteomes" id="UP000319836"/>
    </source>
</evidence>
<dbReference type="AlphaFoldDB" id="A0A538U0I7"/>
<keyword evidence="3" id="KW-0238">DNA-binding</keyword>
<dbReference type="Proteomes" id="UP000319836">
    <property type="component" value="Unassembled WGS sequence"/>
</dbReference>
<dbReference type="InterPro" id="IPR036291">
    <property type="entry name" value="NAD(P)-bd_dom_sf"/>
</dbReference>